<evidence type="ECO:0000313" key="1">
    <source>
        <dbReference type="EMBL" id="OBR35200.1"/>
    </source>
</evidence>
<comment type="caution">
    <text evidence="1">The sequence shown here is derived from an EMBL/GenBank/DDBJ whole genome shotgun (WGS) entry which is preliminary data.</text>
</comment>
<organism evidence="1 2">
    <name type="scientific">Maribacter hydrothermalis</name>
    <dbReference type="NCBI Taxonomy" id="1836467"/>
    <lineage>
        <taxon>Bacteria</taxon>
        <taxon>Pseudomonadati</taxon>
        <taxon>Bacteroidota</taxon>
        <taxon>Flavobacteriia</taxon>
        <taxon>Flavobacteriales</taxon>
        <taxon>Flavobacteriaceae</taxon>
        <taxon>Maribacter</taxon>
    </lineage>
</organism>
<dbReference type="EMBL" id="LZFP01000052">
    <property type="protein sequence ID" value="OBR35200.1"/>
    <property type="molecule type" value="Genomic_DNA"/>
</dbReference>
<accession>A0A1B7YY33</accession>
<sequence>MDSDRDRLVFLFDLFKIICSKHEVSDDEIDLLHSYVIGLAFSPTMAFNVILKSIETFEGEKKLTIILGLLRKSFNSVFLDV</sequence>
<protein>
    <submittedName>
        <fullName evidence="1">Uncharacterized protein</fullName>
    </submittedName>
</protein>
<reference evidence="2" key="1">
    <citation type="submission" date="2016-06" db="EMBL/GenBank/DDBJ databases">
        <authorList>
            <person name="Zhan P."/>
        </authorList>
    </citation>
    <scope>NUCLEOTIDE SEQUENCE [LARGE SCALE GENOMIC DNA]</scope>
    <source>
        <strain evidence="2">T28</strain>
    </source>
</reference>
<dbReference type="Proteomes" id="UP000092164">
    <property type="component" value="Unassembled WGS sequence"/>
</dbReference>
<dbReference type="KEGG" id="mart:BTR34_05325"/>
<proteinExistence type="predicted"/>
<keyword evidence="2" id="KW-1185">Reference proteome</keyword>
<name>A0A1B7YY33_9FLAO</name>
<gene>
    <name evidence="1" type="ORF">A9200_11555</name>
</gene>
<dbReference type="RefSeq" id="WP_068487175.1">
    <property type="nucleotide sequence ID" value="NZ_CP018760.1"/>
</dbReference>
<dbReference type="AlphaFoldDB" id="A0A1B7YY33"/>
<evidence type="ECO:0000313" key="2">
    <source>
        <dbReference type="Proteomes" id="UP000092164"/>
    </source>
</evidence>